<protein>
    <submittedName>
        <fullName evidence="8">SigE family RNA polymerase sigma factor</fullName>
    </submittedName>
</protein>
<keyword evidence="2" id="KW-0805">Transcription regulation</keyword>
<keyword evidence="4" id="KW-0238">DNA-binding</keyword>
<evidence type="ECO:0000259" key="6">
    <source>
        <dbReference type="Pfam" id="PF04542"/>
    </source>
</evidence>
<sequence length="164" mass="18082">MTATSNDFESFYRFEADRLYRALAVTLGDPQLAREAADEAMARAYAHWGRVRDHDNPGGWAFRVGLNWATSWWRKVRRERPLPYPDPDAGAVGGVKEGPDTHAGALAALRRLPLPQRAVIVCRVLLDLSTVETAIVLGVAEGTVKSRMARGLAELRQSLGEEQG</sequence>
<dbReference type="InterPro" id="IPR039425">
    <property type="entry name" value="RNA_pol_sigma-70-like"/>
</dbReference>
<proteinExistence type="inferred from homology"/>
<feature type="domain" description="RNA polymerase sigma-70 region 2" evidence="6">
    <location>
        <begin position="16"/>
        <end position="78"/>
    </location>
</feature>
<evidence type="ECO:0000259" key="7">
    <source>
        <dbReference type="Pfam" id="PF08281"/>
    </source>
</evidence>
<keyword evidence="3" id="KW-0731">Sigma factor</keyword>
<gene>
    <name evidence="8" type="ORF">GCM10009827_017490</name>
</gene>
<dbReference type="Gene3D" id="1.10.10.10">
    <property type="entry name" value="Winged helix-like DNA-binding domain superfamily/Winged helix DNA-binding domain"/>
    <property type="match status" value="1"/>
</dbReference>
<dbReference type="InterPro" id="IPR013325">
    <property type="entry name" value="RNA_pol_sigma_r2"/>
</dbReference>
<keyword evidence="5" id="KW-0804">Transcription</keyword>
<dbReference type="PANTHER" id="PTHR43133">
    <property type="entry name" value="RNA POLYMERASE ECF-TYPE SIGMA FACTO"/>
    <property type="match status" value="1"/>
</dbReference>
<dbReference type="Pfam" id="PF04542">
    <property type="entry name" value="Sigma70_r2"/>
    <property type="match status" value="1"/>
</dbReference>
<dbReference type="InterPro" id="IPR007627">
    <property type="entry name" value="RNA_pol_sigma70_r2"/>
</dbReference>
<evidence type="ECO:0000256" key="2">
    <source>
        <dbReference type="ARBA" id="ARBA00023015"/>
    </source>
</evidence>
<dbReference type="EMBL" id="BAAAQD010000002">
    <property type="protein sequence ID" value="GAA1504661.1"/>
    <property type="molecule type" value="Genomic_DNA"/>
</dbReference>
<dbReference type="InterPro" id="IPR036388">
    <property type="entry name" value="WH-like_DNA-bd_sf"/>
</dbReference>
<organism evidence="8 9">
    <name type="scientific">Dactylosporangium maewongense</name>
    <dbReference type="NCBI Taxonomy" id="634393"/>
    <lineage>
        <taxon>Bacteria</taxon>
        <taxon>Bacillati</taxon>
        <taxon>Actinomycetota</taxon>
        <taxon>Actinomycetes</taxon>
        <taxon>Micromonosporales</taxon>
        <taxon>Micromonosporaceae</taxon>
        <taxon>Dactylosporangium</taxon>
    </lineage>
</organism>
<dbReference type="RefSeq" id="WP_344501270.1">
    <property type="nucleotide sequence ID" value="NZ_BAAAQD010000002.1"/>
</dbReference>
<evidence type="ECO:0000256" key="1">
    <source>
        <dbReference type="ARBA" id="ARBA00010641"/>
    </source>
</evidence>
<name>A0ABN1ZUB1_9ACTN</name>
<evidence type="ECO:0000313" key="8">
    <source>
        <dbReference type="EMBL" id="GAA1504661.1"/>
    </source>
</evidence>
<dbReference type="SUPFAM" id="SSF88659">
    <property type="entry name" value="Sigma3 and sigma4 domains of RNA polymerase sigma factors"/>
    <property type="match status" value="1"/>
</dbReference>
<evidence type="ECO:0000256" key="3">
    <source>
        <dbReference type="ARBA" id="ARBA00023082"/>
    </source>
</evidence>
<evidence type="ECO:0000256" key="5">
    <source>
        <dbReference type="ARBA" id="ARBA00023163"/>
    </source>
</evidence>
<comment type="similarity">
    <text evidence="1">Belongs to the sigma-70 factor family. ECF subfamily.</text>
</comment>
<dbReference type="Gene3D" id="1.10.1740.10">
    <property type="match status" value="1"/>
</dbReference>
<dbReference type="SUPFAM" id="SSF88946">
    <property type="entry name" value="Sigma2 domain of RNA polymerase sigma factors"/>
    <property type="match status" value="1"/>
</dbReference>
<dbReference type="InterPro" id="IPR013249">
    <property type="entry name" value="RNA_pol_sigma70_r4_t2"/>
</dbReference>
<accession>A0ABN1ZUB1</accession>
<dbReference type="CDD" id="cd06171">
    <property type="entry name" value="Sigma70_r4"/>
    <property type="match status" value="1"/>
</dbReference>
<dbReference type="Proteomes" id="UP001501470">
    <property type="component" value="Unassembled WGS sequence"/>
</dbReference>
<keyword evidence="9" id="KW-1185">Reference proteome</keyword>
<dbReference type="InterPro" id="IPR013324">
    <property type="entry name" value="RNA_pol_sigma_r3/r4-like"/>
</dbReference>
<reference evidence="8 9" key="1">
    <citation type="journal article" date="2019" name="Int. J. Syst. Evol. Microbiol.">
        <title>The Global Catalogue of Microorganisms (GCM) 10K type strain sequencing project: providing services to taxonomists for standard genome sequencing and annotation.</title>
        <authorList>
            <consortium name="The Broad Institute Genomics Platform"/>
            <consortium name="The Broad Institute Genome Sequencing Center for Infectious Disease"/>
            <person name="Wu L."/>
            <person name="Ma J."/>
        </authorList>
    </citation>
    <scope>NUCLEOTIDE SEQUENCE [LARGE SCALE GENOMIC DNA]</scope>
    <source>
        <strain evidence="8 9">JCM 15933</strain>
    </source>
</reference>
<comment type="caution">
    <text evidence="8">The sequence shown here is derived from an EMBL/GenBank/DDBJ whole genome shotgun (WGS) entry which is preliminary data.</text>
</comment>
<dbReference type="Pfam" id="PF08281">
    <property type="entry name" value="Sigma70_r4_2"/>
    <property type="match status" value="1"/>
</dbReference>
<feature type="domain" description="RNA polymerase sigma factor 70 region 4 type 2" evidence="7">
    <location>
        <begin position="106"/>
        <end position="155"/>
    </location>
</feature>
<evidence type="ECO:0000256" key="4">
    <source>
        <dbReference type="ARBA" id="ARBA00023125"/>
    </source>
</evidence>
<dbReference type="PANTHER" id="PTHR43133:SF50">
    <property type="entry name" value="ECF RNA POLYMERASE SIGMA FACTOR SIGM"/>
    <property type="match status" value="1"/>
</dbReference>
<evidence type="ECO:0000313" key="9">
    <source>
        <dbReference type="Proteomes" id="UP001501470"/>
    </source>
</evidence>